<proteinExistence type="predicted"/>
<protein>
    <recommendedName>
        <fullName evidence="4">Dehydrogenase</fullName>
    </recommendedName>
</protein>
<dbReference type="EMBL" id="BTSX01000005">
    <property type="protein sequence ID" value="GMS98678.1"/>
    <property type="molecule type" value="Genomic_DNA"/>
</dbReference>
<reference evidence="1" key="1">
    <citation type="submission" date="2023-10" db="EMBL/GenBank/DDBJ databases">
        <title>Genome assembly of Pristionchus species.</title>
        <authorList>
            <person name="Yoshida K."/>
            <person name="Sommer R.J."/>
        </authorList>
    </citation>
    <scope>NUCLEOTIDE SEQUENCE</scope>
    <source>
        <strain evidence="1">RS0144</strain>
    </source>
</reference>
<keyword evidence="3" id="KW-1185">Reference proteome</keyword>
<comment type="caution">
    <text evidence="1">The sequence shown here is derived from an EMBL/GenBank/DDBJ whole genome shotgun (WGS) entry which is preliminary data.</text>
</comment>
<accession>A0AAV5TWP0</accession>
<sequence length="155" mass="16373">MVNVNVSSTIRLSQLALPHLEKTKGAIVNISSIAAHPVHTSQAYYGAAKACLDQMTVQMAGDLIKKGVRVNGVNPGPVETNFIVTAGLTKEAQDQMYGAMNSANSAVPLGRIARPEDIGKVIIFLADRSQSEVIIGQRIVADCGSLMKNTIVSAL</sequence>
<evidence type="ECO:0008006" key="4">
    <source>
        <dbReference type="Google" id="ProtNLM"/>
    </source>
</evidence>
<dbReference type="EMBL" id="BTSX01000005">
    <property type="protein sequence ID" value="GMS98674.1"/>
    <property type="molecule type" value="Genomic_DNA"/>
</dbReference>
<dbReference type="Proteomes" id="UP001432027">
    <property type="component" value="Unassembled WGS sequence"/>
</dbReference>
<dbReference type="PANTHER" id="PTHR44115">
    <property type="entry name" value="PROTEIN CBG09704"/>
    <property type="match status" value="1"/>
</dbReference>
<dbReference type="PRINTS" id="PR00081">
    <property type="entry name" value="GDHRDH"/>
</dbReference>
<evidence type="ECO:0000313" key="3">
    <source>
        <dbReference type="Proteomes" id="UP001432027"/>
    </source>
</evidence>
<evidence type="ECO:0000313" key="2">
    <source>
        <dbReference type="EMBL" id="GMS98678.1"/>
    </source>
</evidence>
<dbReference type="SUPFAM" id="SSF51735">
    <property type="entry name" value="NAD(P)-binding Rossmann-fold domains"/>
    <property type="match status" value="1"/>
</dbReference>
<dbReference type="AlphaFoldDB" id="A0AAV5TWP0"/>
<evidence type="ECO:0000313" key="1">
    <source>
        <dbReference type="EMBL" id="GMS98674.1"/>
    </source>
</evidence>
<dbReference type="Pfam" id="PF13561">
    <property type="entry name" value="adh_short_C2"/>
    <property type="match status" value="1"/>
</dbReference>
<organism evidence="1 3">
    <name type="scientific">Pristionchus entomophagus</name>
    <dbReference type="NCBI Taxonomy" id="358040"/>
    <lineage>
        <taxon>Eukaryota</taxon>
        <taxon>Metazoa</taxon>
        <taxon>Ecdysozoa</taxon>
        <taxon>Nematoda</taxon>
        <taxon>Chromadorea</taxon>
        <taxon>Rhabditida</taxon>
        <taxon>Rhabditina</taxon>
        <taxon>Diplogasteromorpha</taxon>
        <taxon>Diplogasteroidea</taxon>
        <taxon>Neodiplogasteridae</taxon>
        <taxon>Pristionchus</taxon>
    </lineage>
</organism>
<gene>
    <name evidence="1" type="ORF">PENTCL1PPCAC_20849</name>
    <name evidence="2" type="ORF">PENTCL1PPCAC_20853</name>
</gene>
<name>A0AAV5TWP0_9BILA</name>
<dbReference type="InterPro" id="IPR002347">
    <property type="entry name" value="SDR_fam"/>
</dbReference>
<dbReference type="InterPro" id="IPR036291">
    <property type="entry name" value="NAD(P)-bd_dom_sf"/>
</dbReference>
<dbReference type="Gene3D" id="3.40.50.720">
    <property type="entry name" value="NAD(P)-binding Rossmann-like Domain"/>
    <property type="match status" value="1"/>
</dbReference>
<dbReference type="PANTHER" id="PTHR44115:SF4">
    <property type="entry name" value="OXIDOREDUCTASE"/>
    <property type="match status" value="1"/>
</dbReference>